<dbReference type="EMBL" id="KV876137">
    <property type="protein sequence ID" value="RZR74162.1"/>
    <property type="molecule type" value="Genomic_DNA"/>
</dbReference>
<proteinExistence type="predicted"/>
<protein>
    <submittedName>
        <fullName evidence="1">Uncharacterized protein</fullName>
    </submittedName>
</protein>
<accession>A0A445MIQ9</accession>
<reference evidence="1" key="1">
    <citation type="journal article" date="2018" name="Data Brief">
        <title>Genome sequence data from 17 accessions of Ensete ventricosum, a staple food crop for millions in Ethiopia.</title>
        <authorList>
            <person name="Yemataw Z."/>
            <person name="Muzemil S."/>
            <person name="Ambachew D."/>
            <person name="Tripathi L."/>
            <person name="Tesfaye K."/>
            <person name="Chala A."/>
            <person name="Farbos A."/>
            <person name="O'Neill P."/>
            <person name="Moore K."/>
            <person name="Grant M."/>
            <person name="Studholme D.J."/>
        </authorList>
    </citation>
    <scope>NUCLEOTIDE SEQUENCE [LARGE SCALE GENOMIC DNA]</scope>
    <source>
        <tissue evidence="1">Leaf</tissue>
    </source>
</reference>
<dbReference type="AlphaFoldDB" id="A0A445MIQ9"/>
<name>A0A445MIQ9_ENSVE</name>
<evidence type="ECO:0000313" key="1">
    <source>
        <dbReference type="EMBL" id="RZR74162.1"/>
    </source>
</evidence>
<organism evidence="1">
    <name type="scientific">Ensete ventricosum</name>
    <name type="common">Abyssinian banana</name>
    <name type="synonym">Musa ensete</name>
    <dbReference type="NCBI Taxonomy" id="4639"/>
    <lineage>
        <taxon>Eukaryota</taxon>
        <taxon>Viridiplantae</taxon>
        <taxon>Streptophyta</taxon>
        <taxon>Embryophyta</taxon>
        <taxon>Tracheophyta</taxon>
        <taxon>Spermatophyta</taxon>
        <taxon>Magnoliopsida</taxon>
        <taxon>Liliopsida</taxon>
        <taxon>Zingiberales</taxon>
        <taxon>Musaceae</taxon>
        <taxon>Ensete</taxon>
    </lineage>
</organism>
<gene>
    <name evidence="1" type="ORF">BHM03_00032943</name>
</gene>
<sequence>MPPQDQAPAKDADLEHMPMNLKEGDRYVVNHVEGLTTVDFGGHVRLGLEETTMLSIMVKGSTSTKDEQKRRLRRGQCRAVGKQWQQGRVGRGWVATGRGCIAAKQRLQGRWVEVEEGNVRWPVGRDRAAIGQRG</sequence>
<dbReference type="Proteomes" id="UP000290560">
    <property type="component" value="Unassembled WGS sequence"/>
</dbReference>